<accession>A0AAE0A8X0</accession>
<sequence length="276" mass="32093">MFTYSSIPSHDERFKEEVRLPWNVYQPPNLSDIQSNGDEDYSPDTEIVHSTDNDRSRDSLMASEEIQLEDDVEENATDNGIPDTNSHMFMLRRSTSDNSMEEDQLSNAASLKFDQFDMMDNNSDEDEGISRHVCKRRGIPYKEADNGRVRIHASPVEDRTTFMIKTLHPRHCCQKVHKNQEATASWVTNRFKALIEENPNIKVKFLAREVQRIYGLNLLAYTLYREKNRVLNKTDKENEEPYDMLYIYGFKIRERNLGSMAYMQTISPGPSASARF</sequence>
<comment type="caution">
    <text evidence="2">The sequence shown here is derived from an EMBL/GenBank/DDBJ whole genome shotgun (WGS) entry which is preliminary data.</text>
</comment>
<dbReference type="EMBL" id="JANJYJ010000006">
    <property type="protein sequence ID" value="KAK3205501.1"/>
    <property type="molecule type" value="Genomic_DNA"/>
</dbReference>
<protein>
    <recommendedName>
        <fullName evidence="4">Transposase MuDR plant domain-containing protein</fullName>
    </recommendedName>
</protein>
<dbReference type="PANTHER" id="PTHR31973">
    <property type="entry name" value="POLYPROTEIN, PUTATIVE-RELATED"/>
    <property type="match status" value="1"/>
</dbReference>
<evidence type="ECO:0000313" key="2">
    <source>
        <dbReference type="EMBL" id="KAK3205501.1"/>
    </source>
</evidence>
<name>A0AAE0A8X0_9ROSI</name>
<proteinExistence type="predicted"/>
<feature type="compositionally biased region" description="Basic and acidic residues" evidence="1">
    <location>
        <begin position="46"/>
        <end position="58"/>
    </location>
</feature>
<dbReference type="AlphaFoldDB" id="A0AAE0A8X0"/>
<feature type="compositionally biased region" description="Polar residues" evidence="1">
    <location>
        <begin position="26"/>
        <end position="36"/>
    </location>
</feature>
<reference evidence="2" key="1">
    <citation type="journal article" date="2023" name="Plant J.">
        <title>Genome sequences and population genomics provide insights into the demographic history, inbreeding, and mutation load of two 'living fossil' tree species of Dipteronia.</title>
        <authorList>
            <person name="Feng Y."/>
            <person name="Comes H.P."/>
            <person name="Chen J."/>
            <person name="Zhu S."/>
            <person name="Lu R."/>
            <person name="Zhang X."/>
            <person name="Li P."/>
            <person name="Qiu J."/>
            <person name="Olsen K.M."/>
            <person name="Qiu Y."/>
        </authorList>
    </citation>
    <scope>NUCLEOTIDE SEQUENCE</scope>
    <source>
        <strain evidence="2">NBL</strain>
    </source>
</reference>
<dbReference type="PANTHER" id="PTHR31973:SF187">
    <property type="entry name" value="MUTATOR TRANSPOSASE MUDRA PROTEIN"/>
    <property type="match status" value="1"/>
</dbReference>
<feature type="region of interest" description="Disordered" evidence="1">
    <location>
        <begin position="26"/>
        <end position="59"/>
    </location>
</feature>
<dbReference type="Proteomes" id="UP001281410">
    <property type="component" value="Unassembled WGS sequence"/>
</dbReference>
<organism evidence="2 3">
    <name type="scientific">Dipteronia sinensis</name>
    <dbReference type="NCBI Taxonomy" id="43782"/>
    <lineage>
        <taxon>Eukaryota</taxon>
        <taxon>Viridiplantae</taxon>
        <taxon>Streptophyta</taxon>
        <taxon>Embryophyta</taxon>
        <taxon>Tracheophyta</taxon>
        <taxon>Spermatophyta</taxon>
        <taxon>Magnoliopsida</taxon>
        <taxon>eudicotyledons</taxon>
        <taxon>Gunneridae</taxon>
        <taxon>Pentapetalae</taxon>
        <taxon>rosids</taxon>
        <taxon>malvids</taxon>
        <taxon>Sapindales</taxon>
        <taxon>Sapindaceae</taxon>
        <taxon>Hippocastanoideae</taxon>
        <taxon>Acereae</taxon>
        <taxon>Dipteronia</taxon>
    </lineage>
</organism>
<keyword evidence="3" id="KW-1185">Reference proteome</keyword>
<evidence type="ECO:0008006" key="4">
    <source>
        <dbReference type="Google" id="ProtNLM"/>
    </source>
</evidence>
<gene>
    <name evidence="2" type="ORF">Dsin_019547</name>
</gene>
<evidence type="ECO:0000256" key="1">
    <source>
        <dbReference type="SAM" id="MobiDB-lite"/>
    </source>
</evidence>
<evidence type="ECO:0000313" key="3">
    <source>
        <dbReference type="Proteomes" id="UP001281410"/>
    </source>
</evidence>